<name>A0ACC1IWU9_9FUNG</name>
<comment type="caution">
    <text evidence="1">The sequence shown here is derived from an EMBL/GenBank/DDBJ whole genome shotgun (WGS) entry which is preliminary data.</text>
</comment>
<protein>
    <submittedName>
        <fullName evidence="1">Uncharacterized protein</fullName>
    </submittedName>
</protein>
<organism evidence="1 2">
    <name type="scientific">Kickxella alabastrina</name>
    <dbReference type="NCBI Taxonomy" id="61397"/>
    <lineage>
        <taxon>Eukaryota</taxon>
        <taxon>Fungi</taxon>
        <taxon>Fungi incertae sedis</taxon>
        <taxon>Zoopagomycota</taxon>
        <taxon>Kickxellomycotina</taxon>
        <taxon>Kickxellomycetes</taxon>
        <taxon>Kickxellales</taxon>
        <taxon>Kickxellaceae</taxon>
        <taxon>Kickxella</taxon>
    </lineage>
</organism>
<sequence>MSSHPSSPIQLSPYERLRLEPDDRIAVMSLLGITVGALLGGFLGGQHSGRQYLAERAHRLPNTVQGWFFYQKWKNYRVVLGAMKGSVRYGAKVGGCVLAYALVEAAVDRALGGAQIGGSLVAGLATAVGVGRIARLPRSSAGRARLAGLGVGMLTGATQDAVHWRAGRPPAYLVWAQQKKNELIK</sequence>
<dbReference type="Proteomes" id="UP001150581">
    <property type="component" value="Unassembled WGS sequence"/>
</dbReference>
<reference evidence="1" key="1">
    <citation type="submission" date="2022-07" db="EMBL/GenBank/DDBJ databases">
        <title>Phylogenomic reconstructions and comparative analyses of Kickxellomycotina fungi.</title>
        <authorList>
            <person name="Reynolds N.K."/>
            <person name="Stajich J.E."/>
            <person name="Barry K."/>
            <person name="Grigoriev I.V."/>
            <person name="Crous P."/>
            <person name="Smith M.E."/>
        </authorList>
    </citation>
    <scope>NUCLEOTIDE SEQUENCE</scope>
    <source>
        <strain evidence="1">Benny 63K</strain>
    </source>
</reference>
<keyword evidence="2" id="KW-1185">Reference proteome</keyword>
<evidence type="ECO:0000313" key="1">
    <source>
        <dbReference type="EMBL" id="KAJ1902247.1"/>
    </source>
</evidence>
<gene>
    <name evidence="1" type="ORF">LPJ66_000134</name>
</gene>
<proteinExistence type="predicted"/>
<accession>A0ACC1IWU9</accession>
<dbReference type="EMBL" id="JANBPG010000003">
    <property type="protein sequence ID" value="KAJ1902247.1"/>
    <property type="molecule type" value="Genomic_DNA"/>
</dbReference>
<evidence type="ECO:0000313" key="2">
    <source>
        <dbReference type="Proteomes" id="UP001150581"/>
    </source>
</evidence>